<dbReference type="PANTHER" id="PTHR13906">
    <property type="entry name" value="PORCUPINE"/>
    <property type="match status" value="1"/>
</dbReference>
<dbReference type="Pfam" id="PF03062">
    <property type="entry name" value="MBOAT"/>
    <property type="match status" value="1"/>
</dbReference>
<organism evidence="8 9">
    <name type="scientific">Albula glossodonta</name>
    <name type="common">roundjaw bonefish</name>
    <dbReference type="NCBI Taxonomy" id="121402"/>
    <lineage>
        <taxon>Eukaryota</taxon>
        <taxon>Metazoa</taxon>
        <taxon>Chordata</taxon>
        <taxon>Craniata</taxon>
        <taxon>Vertebrata</taxon>
        <taxon>Euteleostomi</taxon>
        <taxon>Actinopterygii</taxon>
        <taxon>Neopterygii</taxon>
        <taxon>Teleostei</taxon>
        <taxon>Albuliformes</taxon>
        <taxon>Albulidae</taxon>
        <taxon>Albula</taxon>
    </lineage>
</organism>
<dbReference type="EMBL" id="JAFBMS010000326">
    <property type="protein sequence ID" value="KAG9331524.1"/>
    <property type="molecule type" value="Genomic_DNA"/>
</dbReference>
<protein>
    <recommendedName>
        <fullName evidence="10">Ghrelin O-acyltransferase</fullName>
    </recommendedName>
</protein>
<evidence type="ECO:0000256" key="5">
    <source>
        <dbReference type="ARBA" id="ARBA00022989"/>
    </source>
</evidence>
<dbReference type="GO" id="GO:0005789">
    <property type="term" value="C:endoplasmic reticulum membrane"/>
    <property type="evidence" value="ECO:0007669"/>
    <property type="project" value="UniProtKB-SubCell"/>
</dbReference>
<keyword evidence="4" id="KW-0256">Endoplasmic reticulum</keyword>
<dbReference type="GO" id="GO:0030258">
    <property type="term" value="P:lipid modification"/>
    <property type="evidence" value="ECO:0007669"/>
    <property type="project" value="TreeGrafter"/>
</dbReference>
<comment type="subcellular location">
    <subcellularLocation>
        <location evidence="1">Endoplasmic reticulum membrane</location>
        <topology evidence="1">Multi-pass membrane protein</topology>
    </subcellularLocation>
</comment>
<evidence type="ECO:0000256" key="1">
    <source>
        <dbReference type="ARBA" id="ARBA00004477"/>
    </source>
</evidence>
<keyword evidence="6" id="KW-0472">Membrane</keyword>
<reference evidence="8" key="1">
    <citation type="thesis" date="2021" institute="BYU ScholarsArchive" country="Provo, UT, USA">
        <title>Applications of and Algorithms for Genome Assembly and Genomic Analyses with an Emphasis on Marine Teleosts.</title>
        <authorList>
            <person name="Pickett B.D."/>
        </authorList>
    </citation>
    <scope>NUCLEOTIDE SEQUENCE</scope>
    <source>
        <strain evidence="8">HI-2016</strain>
    </source>
</reference>
<dbReference type="PANTHER" id="PTHR13906:SF3">
    <property type="entry name" value="GHRELIN O-ACYLTRANSFERASE"/>
    <property type="match status" value="1"/>
</dbReference>
<comment type="caution">
    <text evidence="8">The sequence shown here is derived from an EMBL/GenBank/DDBJ whole genome shotgun (WGS) entry which is preliminary data.</text>
</comment>
<gene>
    <name evidence="8" type="ORF">JZ751_018927</name>
</gene>
<evidence type="ECO:0008006" key="10">
    <source>
        <dbReference type="Google" id="ProtNLM"/>
    </source>
</evidence>
<evidence type="ECO:0000313" key="9">
    <source>
        <dbReference type="Proteomes" id="UP000824540"/>
    </source>
</evidence>
<evidence type="ECO:0000256" key="6">
    <source>
        <dbReference type="ARBA" id="ARBA00023136"/>
    </source>
</evidence>
<evidence type="ECO:0000256" key="4">
    <source>
        <dbReference type="ARBA" id="ARBA00022824"/>
    </source>
</evidence>
<evidence type="ECO:0000256" key="7">
    <source>
        <dbReference type="ARBA" id="ARBA00023315"/>
    </source>
</evidence>
<dbReference type="InterPro" id="IPR049941">
    <property type="entry name" value="LPLAT_7/PORCN-like"/>
</dbReference>
<dbReference type="Proteomes" id="UP000824540">
    <property type="component" value="Unassembled WGS sequence"/>
</dbReference>
<dbReference type="OrthoDB" id="286734at2759"/>
<accession>A0A8T2MTX9</accession>
<evidence type="ECO:0000313" key="8">
    <source>
        <dbReference type="EMBL" id="KAG9331524.1"/>
    </source>
</evidence>
<dbReference type="InterPro" id="IPR004299">
    <property type="entry name" value="MBOAT_fam"/>
</dbReference>
<evidence type="ECO:0000256" key="2">
    <source>
        <dbReference type="ARBA" id="ARBA00022679"/>
    </source>
</evidence>
<sequence>MYLTLGGCILAVVTMGPYCWLVFVPSIISVLLVRWHPLHIHPWMLGAQMCWQTFWHFLIQCSEYWYQEPTDHRLLLAVSSLMLLTQRVTSVSMDIQDNKLTPPLSGAWVHGSATSMLPFLSYNLYFPALLGGPLCSFPQFVSFVEKSMLTPPPQPLPAVCYKACLALALVCGEHHLSGLIGQKFTCLSRLGGPEQFLLVCGLSLVFRLRYYSHWTLSQCLNNAAGLGFTGYSSQGNPLWDGLSDGDPWSQETSSRMSVFTRRWNRTTAAWLRRLVYRRCRTTPLALTFAFSAWWHGLHPGQVLGFLIWGTSVQADHYIHQHLHPLLVTPGRQWVYRCLGWAYTQVVIACVVVAVELRSASALWLFCRS</sequence>
<keyword evidence="3" id="KW-0812">Transmembrane</keyword>
<name>A0A8T2MTX9_9TELE</name>
<keyword evidence="5" id="KW-1133">Transmembrane helix</keyword>
<keyword evidence="9" id="KW-1185">Reference proteome</keyword>
<keyword evidence="2" id="KW-0808">Transferase</keyword>
<proteinExistence type="predicted"/>
<evidence type="ECO:0000256" key="3">
    <source>
        <dbReference type="ARBA" id="ARBA00022692"/>
    </source>
</evidence>
<keyword evidence="7" id="KW-0012">Acyltransferase</keyword>
<dbReference type="GO" id="GO:0016412">
    <property type="term" value="F:serine O-acyltransferase activity"/>
    <property type="evidence" value="ECO:0007669"/>
    <property type="project" value="TreeGrafter"/>
</dbReference>
<dbReference type="AlphaFoldDB" id="A0A8T2MTX9"/>